<keyword evidence="4" id="KW-1185">Reference proteome</keyword>
<dbReference type="InterPro" id="IPR005151">
    <property type="entry name" value="Tail-specific_protease"/>
</dbReference>
<protein>
    <submittedName>
        <fullName evidence="3">S41 family peptidase</fullName>
    </submittedName>
</protein>
<dbReference type="Gene3D" id="3.90.226.10">
    <property type="entry name" value="2-enoyl-CoA Hydratase, Chain A, domain 1"/>
    <property type="match status" value="1"/>
</dbReference>
<dbReference type="SUPFAM" id="SSF50156">
    <property type="entry name" value="PDZ domain-like"/>
    <property type="match status" value="1"/>
</dbReference>
<organism evidence="3 4">
    <name type="scientific">Deinococcus rufus</name>
    <dbReference type="NCBI Taxonomy" id="2136097"/>
    <lineage>
        <taxon>Bacteria</taxon>
        <taxon>Thermotogati</taxon>
        <taxon>Deinococcota</taxon>
        <taxon>Deinococci</taxon>
        <taxon>Deinococcales</taxon>
        <taxon>Deinococcaceae</taxon>
        <taxon>Deinococcus</taxon>
    </lineage>
</organism>
<reference evidence="4" key="1">
    <citation type="journal article" date="2019" name="Int. J. Syst. Evol. Microbiol.">
        <title>The Global Catalogue of Microorganisms (GCM) 10K type strain sequencing project: providing services to taxonomists for standard genome sequencing and annotation.</title>
        <authorList>
            <consortium name="The Broad Institute Genomics Platform"/>
            <consortium name="The Broad Institute Genome Sequencing Center for Infectious Disease"/>
            <person name="Wu L."/>
            <person name="Ma J."/>
        </authorList>
    </citation>
    <scope>NUCLEOTIDE SEQUENCE [LARGE SCALE GENOMIC DNA]</scope>
    <source>
        <strain evidence="4">CCTCC AB 2017081</strain>
    </source>
</reference>
<dbReference type="Pfam" id="PF17820">
    <property type="entry name" value="PDZ_6"/>
    <property type="match status" value="1"/>
</dbReference>
<comment type="caution">
    <text evidence="3">The sequence shown here is derived from an EMBL/GenBank/DDBJ whole genome shotgun (WGS) entry which is preliminary data.</text>
</comment>
<evidence type="ECO:0000313" key="4">
    <source>
        <dbReference type="Proteomes" id="UP001595803"/>
    </source>
</evidence>
<dbReference type="SMART" id="SM00228">
    <property type="entry name" value="PDZ"/>
    <property type="match status" value="1"/>
</dbReference>
<dbReference type="Gene3D" id="2.30.42.10">
    <property type="match status" value="1"/>
</dbReference>
<dbReference type="InterPro" id="IPR001478">
    <property type="entry name" value="PDZ"/>
</dbReference>
<dbReference type="InterPro" id="IPR041489">
    <property type="entry name" value="PDZ_6"/>
</dbReference>
<proteinExistence type="predicted"/>
<evidence type="ECO:0000256" key="1">
    <source>
        <dbReference type="SAM" id="SignalP"/>
    </source>
</evidence>
<evidence type="ECO:0000259" key="2">
    <source>
        <dbReference type="PROSITE" id="PS50106"/>
    </source>
</evidence>
<dbReference type="Pfam" id="PF03572">
    <property type="entry name" value="Peptidase_S41"/>
    <property type="match status" value="1"/>
</dbReference>
<dbReference type="PANTHER" id="PTHR32060:SF30">
    <property type="entry name" value="CARBOXY-TERMINAL PROCESSING PROTEASE CTPA"/>
    <property type="match status" value="1"/>
</dbReference>
<feature type="chain" id="PRO_5045613058" evidence="1">
    <location>
        <begin position="30"/>
        <end position="432"/>
    </location>
</feature>
<dbReference type="SMART" id="SM00245">
    <property type="entry name" value="TSPc"/>
    <property type="match status" value="1"/>
</dbReference>
<dbReference type="EMBL" id="JBHRZG010000024">
    <property type="protein sequence ID" value="MFC3835132.1"/>
    <property type="molecule type" value="Genomic_DNA"/>
</dbReference>
<accession>A0ABV7ZER1</accession>
<evidence type="ECO:0000313" key="3">
    <source>
        <dbReference type="EMBL" id="MFC3835132.1"/>
    </source>
</evidence>
<name>A0ABV7ZER1_9DEIO</name>
<dbReference type="RefSeq" id="WP_322471981.1">
    <property type="nucleotide sequence ID" value="NZ_JBHRZG010000024.1"/>
</dbReference>
<dbReference type="PANTHER" id="PTHR32060">
    <property type="entry name" value="TAIL-SPECIFIC PROTEASE"/>
    <property type="match status" value="1"/>
</dbReference>
<keyword evidence="1" id="KW-0732">Signal</keyword>
<dbReference type="Proteomes" id="UP001595803">
    <property type="component" value="Unassembled WGS sequence"/>
</dbReference>
<sequence length="432" mass="45191">MPSTASVWRRSVTLRVLVAGSVLGVAAHASPATDLFRAAADEVARDYYGWSAADLDTLTRKYRAVLDERCAAQTETCPYGTAREVLTQLFTELGDAHTSVRDPDAARRLDEISRNLPVQRSGVRVVRVDGGLLVVSVIPGSPAAEAGLQARDVLTTVNGQAAGRRGLENAAVGPNEFTKLEREWETLAVTVRRAGAADVALSLETTALAPRDEPTLAWAGTDGQVAVVTIPSFLPADSADLFLKRVQEAQARGARGLVVDLRFNSGGGLNQCVAAASIFAPVTYRMQFRWGAQTMLGLNGGVPRRPPAPGTPPPATRVWSGPAAVLVGPDTASCAEVFAYYAQQAGVPAVGEVTRGVCNSGVTFEALPDGGLLTVTVLRGFLTETQPLPERVTPDVVAPLDVAALTTTGRDTTLEAALGALRAPAALSPAPP</sequence>
<feature type="domain" description="PDZ" evidence="2">
    <location>
        <begin position="122"/>
        <end position="169"/>
    </location>
</feature>
<dbReference type="SUPFAM" id="SSF52096">
    <property type="entry name" value="ClpP/crotonase"/>
    <property type="match status" value="1"/>
</dbReference>
<gene>
    <name evidence="3" type="ORF">ACFOSB_19910</name>
</gene>
<dbReference type="InterPro" id="IPR036034">
    <property type="entry name" value="PDZ_sf"/>
</dbReference>
<dbReference type="InterPro" id="IPR029045">
    <property type="entry name" value="ClpP/crotonase-like_dom_sf"/>
</dbReference>
<dbReference type="PROSITE" id="PS50106">
    <property type="entry name" value="PDZ"/>
    <property type="match status" value="1"/>
</dbReference>
<feature type="signal peptide" evidence="1">
    <location>
        <begin position="1"/>
        <end position="29"/>
    </location>
</feature>